<name>A0A443IAP2_9GAMM</name>
<sequence length="228" mass="25945">MGEFSKYVGEVGEEIVNDFLKLFGWKNLCSNKQLDCCVGEHAKKTHGIDALYVYNSMLQKQSLVSVVVSAKYSSVPYDKVKTTFRSHFKDLAHTIECYSKSQFKRAITRQFPGSSRKEDIGVLFYLNNDESDSNDNIKSQIINHRIDTTLKFSAIHLIDNARAKFLYNSINFIKKKHGEITFFCLNTTLNVSSSTRHSKIMPVEYITSPIIPISVPDDNGKCQRSCHP</sequence>
<organism evidence="2 3">
    <name type="scientific">[Pantoea] beijingensis</name>
    <dbReference type="NCBI Taxonomy" id="1324864"/>
    <lineage>
        <taxon>Bacteria</taxon>
        <taxon>Pseudomonadati</taxon>
        <taxon>Pseudomonadota</taxon>
        <taxon>Gammaproteobacteria</taxon>
        <taxon>Enterobacterales</taxon>
        <taxon>Erwiniaceae</taxon>
        <taxon>Erwinia</taxon>
    </lineage>
</organism>
<feature type="domain" description="GAPS4 PD-(D/E)XK nuclease" evidence="1">
    <location>
        <begin position="1"/>
        <end position="162"/>
    </location>
</feature>
<dbReference type="EMBL" id="JMEE01000039">
    <property type="protein sequence ID" value="RWR01238.1"/>
    <property type="molecule type" value="Genomic_DNA"/>
</dbReference>
<dbReference type="RefSeq" id="WP_182611438.1">
    <property type="nucleotide sequence ID" value="NZ_CP071409.1"/>
</dbReference>
<reference evidence="2 3" key="1">
    <citation type="submission" date="2014-04" db="EMBL/GenBank/DDBJ databases">
        <title>Draft genome sequence of Pantoea beijingensis strain LMG 27579, an emerging pathogen to Pleurotus eryngii with potential industrial application.</title>
        <authorList>
            <person name="Xu F."/>
            <person name="Liu Y."/>
            <person name="Wang S."/>
            <person name="Yin Y."/>
            <person name="Ma Y."/>
            <person name="Zhao S."/>
            <person name="Rong C."/>
        </authorList>
    </citation>
    <scope>NUCLEOTIDE SEQUENCE [LARGE SCALE GENOMIC DNA]</scope>
    <source>
        <strain evidence="2 3">LMG 27579</strain>
    </source>
</reference>
<dbReference type="InterPro" id="IPR058873">
    <property type="entry name" value="PDDEXK_GAPS4"/>
</dbReference>
<evidence type="ECO:0000313" key="2">
    <source>
        <dbReference type="EMBL" id="RWR01238.1"/>
    </source>
</evidence>
<evidence type="ECO:0000259" key="1">
    <source>
        <dbReference type="Pfam" id="PF26115"/>
    </source>
</evidence>
<protein>
    <recommendedName>
        <fullName evidence="1">GAPS4 PD-(D/E)XK nuclease domain-containing protein</fullName>
    </recommendedName>
</protein>
<evidence type="ECO:0000313" key="3">
    <source>
        <dbReference type="Proteomes" id="UP000288794"/>
    </source>
</evidence>
<dbReference type="AlphaFoldDB" id="A0A443IAP2"/>
<comment type="caution">
    <text evidence="2">The sequence shown here is derived from an EMBL/GenBank/DDBJ whole genome shotgun (WGS) entry which is preliminary data.</text>
</comment>
<dbReference type="Pfam" id="PF26115">
    <property type="entry name" value="PDDEXK_GAPS4"/>
    <property type="match status" value="1"/>
</dbReference>
<proteinExistence type="predicted"/>
<keyword evidence="3" id="KW-1185">Reference proteome</keyword>
<accession>A0A443IAP2</accession>
<dbReference type="Proteomes" id="UP000288794">
    <property type="component" value="Unassembled WGS sequence"/>
</dbReference>
<gene>
    <name evidence="2" type="ORF">ED28_15075</name>
</gene>